<dbReference type="SMART" id="SM00195">
    <property type="entry name" value="DSPc"/>
    <property type="match status" value="1"/>
</dbReference>
<reference evidence="6" key="2">
    <citation type="journal article" date="2012" name="G3 (Bethesda)">
        <title>Pichia sorbitophila, an interspecies yeast hybrid reveals early steps of genome resolution following polyploidization.</title>
        <authorList>
            <person name="Leh Louis V."/>
            <person name="Despons L."/>
            <person name="Friedrich A."/>
            <person name="Martin T."/>
            <person name="Durrens P."/>
            <person name="Casaregola S."/>
            <person name="Neuveglise C."/>
            <person name="Fairhead C."/>
            <person name="Marck C."/>
            <person name="Cruz J.A."/>
            <person name="Straub M.L."/>
            <person name="Kugler V."/>
            <person name="Sacerdot C."/>
            <person name="Uzunov Z."/>
            <person name="Thierry A."/>
            <person name="Weiss S."/>
            <person name="Bleykasten C."/>
            <person name="De Montigny J."/>
            <person name="Jacques N."/>
            <person name="Jung P."/>
            <person name="Lemaire M."/>
            <person name="Mallet S."/>
            <person name="Morel G."/>
            <person name="Richard G.F."/>
            <person name="Sarkar A."/>
            <person name="Savel G."/>
            <person name="Schacherer J."/>
            <person name="Seret M.L."/>
            <person name="Talla E."/>
            <person name="Samson G."/>
            <person name="Jubin C."/>
            <person name="Poulain J."/>
            <person name="Vacherie B."/>
            <person name="Barbe V."/>
            <person name="Pelletier E."/>
            <person name="Sherman D.J."/>
            <person name="Westhof E."/>
            <person name="Weissenbach J."/>
            <person name="Baret P.V."/>
            <person name="Wincker P."/>
            <person name="Gaillardin C."/>
            <person name="Dujon B."/>
            <person name="Souciet J.L."/>
        </authorList>
    </citation>
    <scope>NUCLEOTIDE SEQUENCE [LARGE SCALE GENOMIC DNA]</scope>
    <source>
        <strain evidence="6">ATCC MYA-4447 / BCRC 22081 / CBS 7064 / NBRC 10061 / NRRL Y-12695</strain>
    </source>
</reference>
<dbReference type="InterPro" id="IPR016130">
    <property type="entry name" value="Tyr_Pase_AS"/>
</dbReference>
<dbReference type="InterPro" id="IPR000387">
    <property type="entry name" value="Tyr_Pase_dom"/>
</dbReference>
<feature type="domain" description="Tyrosine specific protein phosphatases" evidence="3">
    <location>
        <begin position="586"/>
        <end position="644"/>
    </location>
</feature>
<dbReference type="PROSITE" id="PS00383">
    <property type="entry name" value="TYR_PHOSPHATASE_1"/>
    <property type="match status" value="1"/>
</dbReference>
<dbReference type="GO" id="GO:0006370">
    <property type="term" value="P:7-methylguanosine mRNA capping"/>
    <property type="evidence" value="ECO:0007669"/>
    <property type="project" value="TreeGrafter"/>
</dbReference>
<dbReference type="GO" id="GO:0004721">
    <property type="term" value="F:phosphoprotein phosphatase activity"/>
    <property type="evidence" value="ECO:0007669"/>
    <property type="project" value="UniProtKB-KW"/>
</dbReference>
<dbReference type="FunCoup" id="G8Y879">
    <property type="interactions" value="33"/>
</dbReference>
<dbReference type="InParanoid" id="G8Y879"/>
<evidence type="ECO:0000256" key="1">
    <source>
        <dbReference type="ARBA" id="ARBA00022801"/>
    </source>
</evidence>
<name>G8Y879_PICSO</name>
<evidence type="ECO:0000259" key="3">
    <source>
        <dbReference type="PROSITE" id="PS50056"/>
    </source>
</evidence>
<sequence length="663" mass="74923">MANMSSDEENDYDSRTALLEGSISSLSDMSFNRILKLAHVQSQKTNTLTKKLCEFFKVQFLGYPNEFEKIVCSTEPNDCGLVSKYAKVCKIDLKNERQVTADHVCLSSIHIPHPLIDFAKNNTENCSKVSVAKELEDSPVLVFIHGLGGQVSQFEPLLELLAQCSEIFAIDLPGFGNSKAEFTPDKTMLTKFSDEEKAQISDSIKNLSSEDFSTQSIVQIILRFIEQYIPANKKILFVGHSMGTHLCIKVGTKLPAKRIEGLILLSPPSLHNDLQHHDVEASTSSLNLFKLFNLFPWVFNSFRIWDRLEGLESRSVFRQLCKTNFSSGENEQKYVNDLYIKLRQFRWNLDIDSDIILKYVKGFKKATYSELLTTTKNFNDGYSKNDFERTLLIVGDSDLVIPSKTVKELDEFLTNYYSRKVSSAIEISNAGHSLLLSKPEFVSGVVLNHIEQKFPEKLNLSPAWVLKLKAEISGDKWGLKNEMKWLKLDPISSNITRRNGKDVVPLLGMKTLRESDSQHSPALLEAKFYSQGNGTVASGTIPKGTLIAIVDISADIPPYSPKSFKHIKYYKCATVSKVVPDQIAVRKFISLLDDILASNQVENPLVAVHCHYGFNRTGYLICCYLIERLGWTVHEAVDGFRHAKYPGIKHQHFIDALYVKYEN</sequence>
<dbReference type="PROSITE" id="PS50056">
    <property type="entry name" value="TYR_PHOSPHATASE_2"/>
    <property type="match status" value="1"/>
</dbReference>
<proteinExistence type="predicted"/>
<dbReference type="EMBL" id="FO082049">
    <property type="protein sequence ID" value="CCE83185.1"/>
    <property type="molecule type" value="Genomic_DNA"/>
</dbReference>
<dbReference type="Proteomes" id="UP000005222">
    <property type="component" value="Chromosome K"/>
</dbReference>
<protein>
    <submittedName>
        <fullName evidence="4">Piso0_003757 protein</fullName>
    </submittedName>
</protein>
<keyword evidence="6" id="KW-1185">Reference proteome</keyword>
<dbReference type="SUPFAM" id="SSF52799">
    <property type="entry name" value="(Phosphotyrosine protein) phosphatases II"/>
    <property type="match status" value="1"/>
</dbReference>
<dbReference type="InterPro" id="IPR029021">
    <property type="entry name" value="Prot-tyrosine_phosphatase-like"/>
</dbReference>
<dbReference type="SUPFAM" id="SSF53474">
    <property type="entry name" value="alpha/beta-Hydrolases"/>
    <property type="match status" value="1"/>
</dbReference>
<evidence type="ECO:0000313" key="4">
    <source>
        <dbReference type="EMBL" id="CCE83185.1"/>
    </source>
</evidence>
<dbReference type="GO" id="GO:0004484">
    <property type="term" value="F:mRNA guanylyltransferase activity"/>
    <property type="evidence" value="ECO:0007669"/>
    <property type="project" value="TreeGrafter"/>
</dbReference>
<evidence type="ECO:0000256" key="2">
    <source>
        <dbReference type="ARBA" id="ARBA00022912"/>
    </source>
</evidence>
<dbReference type="PANTHER" id="PTHR10367">
    <property type="entry name" value="MRNA-CAPPING ENZYME"/>
    <property type="match status" value="1"/>
</dbReference>
<evidence type="ECO:0000313" key="5">
    <source>
        <dbReference type="EMBL" id="CCE84216.1"/>
    </source>
</evidence>
<keyword evidence="1" id="KW-0378">Hydrolase</keyword>
<dbReference type="EMBL" id="FO082048">
    <property type="protein sequence ID" value="CCE84216.1"/>
    <property type="molecule type" value="Genomic_DNA"/>
</dbReference>
<dbReference type="Gene3D" id="3.40.50.1820">
    <property type="entry name" value="alpha/beta hydrolase"/>
    <property type="match status" value="1"/>
</dbReference>
<dbReference type="InterPro" id="IPR051029">
    <property type="entry name" value="mRNA_Capping_Enz/RNA_Phosphat"/>
</dbReference>
<keyword evidence="2" id="KW-0904">Protein phosphatase</keyword>
<dbReference type="eggNOG" id="KOG2386">
    <property type="taxonomic scope" value="Eukaryota"/>
</dbReference>
<dbReference type="HOGENOM" id="CLU_013931_1_0_1"/>
<dbReference type="Proteomes" id="UP000005222">
    <property type="component" value="Chromosome L"/>
</dbReference>
<dbReference type="InterPro" id="IPR000340">
    <property type="entry name" value="Dual-sp_phosphatase_cat-dom"/>
</dbReference>
<dbReference type="InterPro" id="IPR000073">
    <property type="entry name" value="AB_hydrolase_1"/>
</dbReference>
<reference evidence="4" key="1">
    <citation type="submission" date="2011-10" db="EMBL/GenBank/DDBJ databases">
        <authorList>
            <person name="Genoscope - CEA"/>
        </authorList>
    </citation>
    <scope>NUCLEOTIDE SEQUENCE</scope>
</reference>
<dbReference type="Pfam" id="PF00782">
    <property type="entry name" value="DSPc"/>
    <property type="match status" value="1"/>
</dbReference>
<dbReference type="Gene3D" id="3.90.190.10">
    <property type="entry name" value="Protein tyrosine phosphatase superfamily"/>
    <property type="match status" value="1"/>
</dbReference>
<dbReference type="InterPro" id="IPR020422">
    <property type="entry name" value="TYR_PHOSPHATASE_DUAL_dom"/>
</dbReference>
<dbReference type="AlphaFoldDB" id="G8Y879"/>
<dbReference type="STRING" id="559304.G8Y879"/>
<gene>
    <name evidence="4" type="primary">Piso0_003757</name>
    <name evidence="4" type="ORF">GNLVRS01_PISO0K01902g</name>
    <name evidence="5" type="ORF">GNLVRS01_PISO0L01903g</name>
</gene>
<dbReference type="OrthoDB" id="428974at2759"/>
<accession>G8Y879</accession>
<dbReference type="InterPro" id="IPR029058">
    <property type="entry name" value="AB_hydrolase_fold"/>
</dbReference>
<dbReference type="PANTHER" id="PTHR10367:SF25">
    <property type="entry name" value="DUAL SPECIFICITY PHOSPHATASE CATALYTIC DOMAIN PROTEIN (AFU_ORTHOLOGUE AFUA_1G03540)"/>
    <property type="match status" value="1"/>
</dbReference>
<organism evidence="4 6">
    <name type="scientific">Pichia sorbitophila (strain ATCC MYA-4447 / BCRC 22081 / CBS 7064 / NBRC 10061 / NRRL Y-12695)</name>
    <name type="common">Hybrid yeast</name>
    <dbReference type="NCBI Taxonomy" id="559304"/>
    <lineage>
        <taxon>Eukaryota</taxon>
        <taxon>Fungi</taxon>
        <taxon>Dikarya</taxon>
        <taxon>Ascomycota</taxon>
        <taxon>Saccharomycotina</taxon>
        <taxon>Pichiomycetes</taxon>
        <taxon>Debaryomycetaceae</taxon>
        <taxon>Millerozyma</taxon>
    </lineage>
</organism>
<evidence type="ECO:0000313" key="6">
    <source>
        <dbReference type="Proteomes" id="UP000005222"/>
    </source>
</evidence>
<dbReference type="Pfam" id="PF00561">
    <property type="entry name" value="Abhydrolase_1"/>
    <property type="match status" value="1"/>
</dbReference>